<dbReference type="EMBL" id="MCRK01000034">
    <property type="protein sequence ID" value="OPA77897.1"/>
    <property type="molecule type" value="Genomic_DNA"/>
</dbReference>
<dbReference type="Pfam" id="PF07687">
    <property type="entry name" value="M20_dimer"/>
    <property type="match status" value="1"/>
</dbReference>
<sequence>MEVMDYFKQICSIPHCSFETKKMSEFLVDFCNKNGCKTVIDEFGTIHSIKGKPKLCLQAHYDMVCIGEAPNLELVVDNGYMMAKNSSLGADNGIGVAIMMNSISNFENIECLFTNDEEVGMIGATNFKGEIVSKYLLNLDSEDDNEVIIGCAGGLDLFASIDLQMQTTSIKNTYEVTVSGLRGGHSGIEIHKNIPNAIKVLARFLRENECKLVSIDGGERSNSIPTKAKAVVACEKELVSNNEFISVKKIESSNEVMVNGDRVLAFINSFSQGVRSYDANISIVLNSINLSLVNIKDNKVILTFFARSMDEKGLRELEFETTELAKVLGFDVSVKDRSVAWKPEITEFANDVLKQLQVFRPEAKITAIHAGLECGILKDGQKNLTVCSIGPNIHSPHSTNEKVELASVDIITKVVDNIVRKYQ</sequence>
<dbReference type="GO" id="GO:0005829">
    <property type="term" value="C:cytosol"/>
    <property type="evidence" value="ECO:0007669"/>
    <property type="project" value="TreeGrafter"/>
</dbReference>
<dbReference type="Pfam" id="PF01546">
    <property type="entry name" value="Peptidase_M20"/>
    <property type="match status" value="1"/>
</dbReference>
<evidence type="ECO:0000259" key="2">
    <source>
        <dbReference type="Pfam" id="PF07687"/>
    </source>
</evidence>
<dbReference type="RefSeq" id="WP_078415433.1">
    <property type="nucleotide sequence ID" value="NZ_MCRK01000034.1"/>
</dbReference>
<reference evidence="3 4" key="1">
    <citation type="submission" date="2016-08" db="EMBL/GenBank/DDBJ databases">
        <title>Campylobacter species from sea mammals.</title>
        <authorList>
            <person name="Gilbert M.J."/>
            <person name="Byrne B.A."/>
            <person name="Zomer A.L."/>
            <person name="Wagenaar J.A."/>
        </authorList>
    </citation>
    <scope>NUCLEOTIDE SEQUENCE [LARGE SCALE GENOMIC DNA]</scope>
    <source>
        <strain evidence="3 4">1105248</strain>
    </source>
</reference>
<organism evidence="3 4">
    <name type="scientific">Campylobacter pinnipediorum subsp. pinnipediorum</name>
    <dbReference type="NCBI Taxonomy" id="1660067"/>
    <lineage>
        <taxon>Bacteria</taxon>
        <taxon>Pseudomonadati</taxon>
        <taxon>Campylobacterota</taxon>
        <taxon>Epsilonproteobacteria</taxon>
        <taxon>Campylobacterales</taxon>
        <taxon>Campylobacteraceae</taxon>
        <taxon>Campylobacter</taxon>
    </lineage>
</organism>
<keyword evidence="1" id="KW-0378">Hydrolase</keyword>
<evidence type="ECO:0000313" key="3">
    <source>
        <dbReference type="EMBL" id="OPA77897.1"/>
    </source>
</evidence>
<dbReference type="GO" id="GO:0006508">
    <property type="term" value="P:proteolysis"/>
    <property type="evidence" value="ECO:0007669"/>
    <property type="project" value="InterPro"/>
</dbReference>
<dbReference type="AlphaFoldDB" id="A0AAX0L9U9"/>
<dbReference type="GO" id="GO:0070573">
    <property type="term" value="F:metallodipeptidase activity"/>
    <property type="evidence" value="ECO:0007669"/>
    <property type="project" value="TreeGrafter"/>
</dbReference>
<protein>
    <submittedName>
        <fullName evidence="3">Aminoacyl-histidine dipeptidase</fullName>
    </submittedName>
</protein>
<dbReference type="InterPro" id="IPR011650">
    <property type="entry name" value="Peptidase_M20_dimer"/>
</dbReference>
<feature type="domain" description="Peptidase M20 dimerisation" evidence="2">
    <location>
        <begin position="179"/>
        <end position="240"/>
    </location>
</feature>
<dbReference type="Proteomes" id="UP000189728">
    <property type="component" value="Unassembled WGS sequence"/>
</dbReference>
<dbReference type="Gene3D" id="3.40.630.10">
    <property type="entry name" value="Zn peptidases"/>
    <property type="match status" value="2"/>
</dbReference>
<dbReference type="InterPro" id="IPR002933">
    <property type="entry name" value="Peptidase_M20"/>
</dbReference>
<dbReference type="PANTHER" id="PTHR43501:SF1">
    <property type="entry name" value="CYTOSOL NON-SPECIFIC DIPEPTIDASE"/>
    <property type="match status" value="1"/>
</dbReference>
<dbReference type="SUPFAM" id="SSF53187">
    <property type="entry name" value="Zn-dependent exopeptidases"/>
    <property type="match status" value="1"/>
</dbReference>
<accession>A0AAX0L9U9</accession>
<evidence type="ECO:0000256" key="1">
    <source>
        <dbReference type="ARBA" id="ARBA00022801"/>
    </source>
</evidence>
<dbReference type="PANTHER" id="PTHR43501">
    <property type="entry name" value="CYTOSOL NON-SPECIFIC DIPEPTIDASE"/>
    <property type="match status" value="1"/>
</dbReference>
<dbReference type="InterPro" id="IPR001160">
    <property type="entry name" value="Peptidase_M20C"/>
</dbReference>
<comment type="caution">
    <text evidence="3">The sequence shown here is derived from an EMBL/GenBank/DDBJ whole genome shotgun (WGS) entry which is preliminary data.</text>
</comment>
<evidence type="ECO:0000313" key="4">
    <source>
        <dbReference type="Proteomes" id="UP000189728"/>
    </source>
</evidence>
<gene>
    <name evidence="3" type="ORF">BFG04_02980</name>
</gene>
<dbReference type="PRINTS" id="PR00934">
    <property type="entry name" value="XHISDIPTASE"/>
</dbReference>
<name>A0AAX0L9U9_9BACT</name>
<proteinExistence type="predicted"/>